<keyword evidence="9" id="KW-1133">Transmembrane helix</keyword>
<proteinExistence type="predicted"/>
<evidence type="ECO:0000256" key="10">
    <source>
        <dbReference type="SAM" id="SignalP"/>
    </source>
</evidence>
<dbReference type="Pfam" id="PF03411">
    <property type="entry name" value="Peptidase_M74"/>
    <property type="match status" value="1"/>
</dbReference>
<feature type="transmembrane region" description="Helical" evidence="9">
    <location>
        <begin position="37"/>
        <end position="57"/>
    </location>
</feature>
<organism evidence="11 12">
    <name type="scientific">Candidatus Contendobacter odensis Run_B_J11</name>
    <dbReference type="NCBI Taxonomy" id="1400861"/>
    <lineage>
        <taxon>Bacteria</taxon>
        <taxon>Pseudomonadati</taxon>
        <taxon>Pseudomonadota</taxon>
        <taxon>Gammaproteobacteria</taxon>
        <taxon>Candidatus Competibacteraceae</taxon>
        <taxon>Candidatus Contendibacter</taxon>
    </lineage>
</organism>
<dbReference type="RefSeq" id="WP_034431471.1">
    <property type="nucleotide sequence ID" value="NZ_CBTK010000068.1"/>
</dbReference>
<dbReference type="GO" id="GO:0006508">
    <property type="term" value="P:proteolysis"/>
    <property type="evidence" value="ECO:0007669"/>
    <property type="project" value="UniProtKB-KW"/>
</dbReference>
<evidence type="ECO:0000313" key="12">
    <source>
        <dbReference type="Proteomes" id="UP000019184"/>
    </source>
</evidence>
<dbReference type="AlphaFoldDB" id="A0A7U7GA60"/>
<feature type="disulfide bond" evidence="8">
    <location>
        <begin position="218"/>
        <end position="225"/>
    </location>
</feature>
<dbReference type="EMBL" id="CBTK010000068">
    <property type="protein sequence ID" value="CDH44311.1"/>
    <property type="molecule type" value="Genomic_DNA"/>
</dbReference>
<keyword evidence="9" id="KW-0812">Transmembrane</keyword>
<reference evidence="11 12" key="1">
    <citation type="journal article" date="2014" name="ISME J.">
        <title>Candidatus Competibacter-lineage genomes retrieved from metagenomes reveal functional metabolic diversity.</title>
        <authorList>
            <person name="McIlroy S.J."/>
            <person name="Albertsen M."/>
            <person name="Andresen E.K."/>
            <person name="Saunders A.M."/>
            <person name="Kristiansen R."/>
            <person name="Stokholm-Bjerregaard M."/>
            <person name="Nielsen K.L."/>
            <person name="Nielsen P.H."/>
        </authorList>
    </citation>
    <scope>NUCLEOTIDE SEQUENCE [LARGE SCALE GENOMIC DNA]</scope>
    <source>
        <strain evidence="11 12">Run_B_J11</strain>
    </source>
</reference>
<keyword evidence="6" id="KW-0862">Zinc</keyword>
<dbReference type="InterPro" id="IPR005073">
    <property type="entry name" value="Peptidase_M74"/>
</dbReference>
<dbReference type="Gene3D" id="3.30.1380.10">
    <property type="match status" value="1"/>
</dbReference>
<dbReference type="InterPro" id="IPR009045">
    <property type="entry name" value="Zn_M74/Hedgehog-like"/>
</dbReference>
<evidence type="ECO:0000256" key="1">
    <source>
        <dbReference type="ARBA" id="ARBA00022670"/>
    </source>
</evidence>
<dbReference type="GO" id="GO:0004252">
    <property type="term" value="F:serine-type endopeptidase activity"/>
    <property type="evidence" value="ECO:0007669"/>
    <property type="project" value="InterPro"/>
</dbReference>
<dbReference type="OrthoDB" id="1467367at2"/>
<evidence type="ECO:0000256" key="2">
    <source>
        <dbReference type="ARBA" id="ARBA00022723"/>
    </source>
</evidence>
<dbReference type="NCBIfam" id="NF006947">
    <property type="entry name" value="PRK09429.1"/>
    <property type="match status" value="1"/>
</dbReference>
<evidence type="ECO:0000256" key="9">
    <source>
        <dbReference type="SAM" id="Phobius"/>
    </source>
</evidence>
<keyword evidence="5" id="KW-0378">Hydrolase</keyword>
<name>A0A7U7GA60_9GAMM</name>
<dbReference type="Proteomes" id="UP000019184">
    <property type="component" value="Unassembled WGS sequence"/>
</dbReference>
<evidence type="ECO:0000256" key="5">
    <source>
        <dbReference type="ARBA" id="ARBA00022801"/>
    </source>
</evidence>
<keyword evidence="3 10" id="KW-0732">Signal</keyword>
<dbReference type="SUPFAM" id="SSF55166">
    <property type="entry name" value="Hedgehog/DD-peptidase"/>
    <property type="match status" value="1"/>
</dbReference>
<comment type="caution">
    <text evidence="11">The sequence shown here is derived from an EMBL/GenBank/DDBJ whole genome shotgun (WGS) entry which is preliminary data.</text>
</comment>
<keyword evidence="4" id="KW-0574">Periplasm</keyword>
<dbReference type="GO" id="GO:0030288">
    <property type="term" value="C:outer membrane-bounded periplasmic space"/>
    <property type="evidence" value="ECO:0007669"/>
    <property type="project" value="InterPro"/>
</dbReference>
<protein>
    <submittedName>
        <fullName evidence="11">Peptidase U6 penicillin-insensitive murein endopeptidase</fullName>
    </submittedName>
</protein>
<keyword evidence="1" id="KW-0645">Protease</keyword>
<keyword evidence="8" id="KW-1015">Disulfide bond</keyword>
<evidence type="ECO:0000256" key="6">
    <source>
        <dbReference type="ARBA" id="ARBA00022833"/>
    </source>
</evidence>
<feature type="signal peptide" evidence="10">
    <location>
        <begin position="1"/>
        <end position="21"/>
    </location>
</feature>
<feature type="disulfide bond" evidence="8">
    <location>
        <begin position="46"/>
        <end position="273"/>
    </location>
</feature>
<evidence type="ECO:0000313" key="11">
    <source>
        <dbReference type="EMBL" id="CDH44311.1"/>
    </source>
</evidence>
<feature type="chain" id="PRO_5030785060" evidence="10">
    <location>
        <begin position="22"/>
        <end position="285"/>
    </location>
</feature>
<feature type="disulfide bond" evidence="8">
    <location>
        <begin position="190"/>
        <end position="237"/>
    </location>
</feature>
<accession>A0A7U7GA60</accession>
<keyword evidence="9" id="KW-0472">Membrane</keyword>
<dbReference type="GO" id="GO:0046872">
    <property type="term" value="F:metal ion binding"/>
    <property type="evidence" value="ECO:0007669"/>
    <property type="project" value="UniProtKB-KW"/>
</dbReference>
<evidence type="ECO:0000256" key="3">
    <source>
        <dbReference type="ARBA" id="ARBA00022729"/>
    </source>
</evidence>
<evidence type="ECO:0000256" key="4">
    <source>
        <dbReference type="ARBA" id="ARBA00022764"/>
    </source>
</evidence>
<sequence>MSIRSTALPLFLLLGSMPVLAGNGWSEVAYPLAGPSQVIGSYAAGCITGAVALPLVGDGYQIMRTSRNRYYGHPALIGFVEQLGRQTAAHGSRLLIGDLAQPRGGPMPNGHRSHQSGLDVDIWFLQQPRNQTLSRSDTEQIEMPSMIRATEGALNDSRWSSRYRDTLKRAAQAPEVERIFVNAIIKQALCDSETDRSWLEKVRPWWGHDAHFHVRLNCPADSGQCKPQKPFPPGDGCDADLANWVRDIRQAALSPKPYRKPEPPSANRLPTACSAVLYNPTASRQ</sequence>
<keyword evidence="7" id="KW-0482">Metalloprotease</keyword>
<dbReference type="GO" id="GO:0008237">
    <property type="term" value="F:metallopeptidase activity"/>
    <property type="evidence" value="ECO:0007669"/>
    <property type="project" value="UniProtKB-KW"/>
</dbReference>
<gene>
    <name evidence="11" type="ORF">BN874_160067</name>
</gene>
<dbReference type="PIRSF" id="PIRSF018455">
    <property type="entry name" value="MepA"/>
    <property type="match status" value="1"/>
</dbReference>
<keyword evidence="12" id="KW-1185">Reference proteome</keyword>
<keyword evidence="2" id="KW-0479">Metal-binding</keyword>
<evidence type="ECO:0000256" key="8">
    <source>
        <dbReference type="PIRSR" id="PIRSR018455-2"/>
    </source>
</evidence>
<evidence type="ECO:0000256" key="7">
    <source>
        <dbReference type="ARBA" id="ARBA00023049"/>
    </source>
</evidence>